<proteinExistence type="inferred from homology"/>
<gene>
    <name evidence="4" type="ORF">GBK04_07550</name>
</gene>
<dbReference type="RefSeq" id="WP_152758292.1">
    <property type="nucleotide sequence ID" value="NZ_WHLY01000002.1"/>
</dbReference>
<dbReference type="Pfam" id="PF03061">
    <property type="entry name" value="4HBT"/>
    <property type="match status" value="1"/>
</dbReference>
<evidence type="ECO:0000259" key="3">
    <source>
        <dbReference type="Pfam" id="PF03061"/>
    </source>
</evidence>
<comment type="similarity">
    <text evidence="1">Belongs to the thioesterase PaaI family.</text>
</comment>
<name>A0A7C9BHL0_9BACT</name>
<dbReference type="NCBIfam" id="TIGR00369">
    <property type="entry name" value="unchar_dom_1"/>
    <property type="match status" value="1"/>
</dbReference>
<dbReference type="PANTHER" id="PTHR21660:SF1">
    <property type="entry name" value="ACYL-COENZYME A THIOESTERASE 13"/>
    <property type="match status" value="1"/>
</dbReference>
<dbReference type="Proteomes" id="UP000479293">
    <property type="component" value="Unassembled WGS sequence"/>
</dbReference>
<organism evidence="4 5">
    <name type="scientific">Salmonirosea aquatica</name>
    <dbReference type="NCBI Taxonomy" id="2654236"/>
    <lineage>
        <taxon>Bacteria</taxon>
        <taxon>Pseudomonadati</taxon>
        <taxon>Bacteroidota</taxon>
        <taxon>Cytophagia</taxon>
        <taxon>Cytophagales</taxon>
        <taxon>Spirosomataceae</taxon>
        <taxon>Salmonirosea</taxon>
    </lineage>
</organism>
<dbReference type="SUPFAM" id="SSF54637">
    <property type="entry name" value="Thioesterase/thiol ester dehydrase-isomerase"/>
    <property type="match status" value="1"/>
</dbReference>
<dbReference type="Gene3D" id="3.10.129.10">
    <property type="entry name" value="Hotdog Thioesterase"/>
    <property type="match status" value="1"/>
</dbReference>
<dbReference type="InterPro" id="IPR029069">
    <property type="entry name" value="HotDog_dom_sf"/>
</dbReference>
<evidence type="ECO:0000256" key="1">
    <source>
        <dbReference type="ARBA" id="ARBA00008324"/>
    </source>
</evidence>
<accession>A0A7C9BHL0</accession>
<reference evidence="4 5" key="1">
    <citation type="submission" date="2019-10" db="EMBL/GenBank/DDBJ databases">
        <title>Draft Genome Sequence of Cytophagaceae sp. SJW1-29.</title>
        <authorList>
            <person name="Choi A."/>
        </authorList>
    </citation>
    <scope>NUCLEOTIDE SEQUENCE [LARGE SCALE GENOMIC DNA]</scope>
    <source>
        <strain evidence="4 5">SJW1-29</strain>
    </source>
</reference>
<evidence type="ECO:0000256" key="2">
    <source>
        <dbReference type="ARBA" id="ARBA00022801"/>
    </source>
</evidence>
<dbReference type="PANTHER" id="PTHR21660">
    <property type="entry name" value="THIOESTERASE SUPERFAMILY MEMBER-RELATED"/>
    <property type="match status" value="1"/>
</dbReference>
<dbReference type="InterPro" id="IPR003736">
    <property type="entry name" value="PAAI_dom"/>
</dbReference>
<feature type="domain" description="Thioesterase" evidence="3">
    <location>
        <begin position="59"/>
        <end position="134"/>
    </location>
</feature>
<dbReference type="InterPro" id="IPR006683">
    <property type="entry name" value="Thioestr_dom"/>
</dbReference>
<dbReference type="GO" id="GO:0047617">
    <property type="term" value="F:fatty acyl-CoA hydrolase activity"/>
    <property type="evidence" value="ECO:0007669"/>
    <property type="project" value="InterPro"/>
</dbReference>
<evidence type="ECO:0000313" key="4">
    <source>
        <dbReference type="EMBL" id="MPR33215.1"/>
    </source>
</evidence>
<comment type="caution">
    <text evidence="4">The sequence shown here is derived from an EMBL/GenBank/DDBJ whole genome shotgun (WGS) entry which is preliminary data.</text>
</comment>
<keyword evidence="5" id="KW-1185">Reference proteome</keyword>
<dbReference type="AlphaFoldDB" id="A0A7C9BHL0"/>
<dbReference type="InterPro" id="IPR039298">
    <property type="entry name" value="ACOT13"/>
</dbReference>
<sequence length="151" mass="16419">MQDTAQTNPRLEFFRTLIGNDLSNSISPLGRWLNGTVRAIDYGHISVEFTIRENMTNPMGVLHGGSAAAMMDEVVGMMVFALGREYGYTSVNLNCDFLNAARLGEVLTANAKVIRAGRNIVHCECELVTTEGKIIAKCASNLIQTGIRLPG</sequence>
<evidence type="ECO:0000313" key="5">
    <source>
        <dbReference type="Proteomes" id="UP000479293"/>
    </source>
</evidence>
<keyword evidence="2" id="KW-0378">Hydrolase</keyword>
<protein>
    <submittedName>
        <fullName evidence="4">Hotdog fold thioesterase</fullName>
    </submittedName>
</protein>
<dbReference type="CDD" id="cd03443">
    <property type="entry name" value="PaaI_thioesterase"/>
    <property type="match status" value="1"/>
</dbReference>
<dbReference type="EMBL" id="WHLY01000002">
    <property type="protein sequence ID" value="MPR33215.1"/>
    <property type="molecule type" value="Genomic_DNA"/>
</dbReference>